<dbReference type="CDD" id="cd01173">
    <property type="entry name" value="pyridoxal_pyridoxamine_kinase"/>
    <property type="match status" value="1"/>
</dbReference>
<dbReference type="GO" id="GO:0005524">
    <property type="term" value="F:ATP binding"/>
    <property type="evidence" value="ECO:0007669"/>
    <property type="project" value="UniProtKB-KW"/>
</dbReference>
<evidence type="ECO:0000313" key="7">
    <source>
        <dbReference type="EMBL" id="MPL99283.1"/>
    </source>
</evidence>
<dbReference type="SUPFAM" id="SSF53613">
    <property type="entry name" value="Ribokinase-like"/>
    <property type="match status" value="1"/>
</dbReference>
<comment type="caution">
    <text evidence="7">The sequence shown here is derived from an EMBL/GenBank/DDBJ whole genome shotgun (WGS) entry which is preliminary data.</text>
</comment>
<dbReference type="InterPro" id="IPR004625">
    <property type="entry name" value="PyrdxlKinase"/>
</dbReference>
<dbReference type="InterPro" id="IPR013749">
    <property type="entry name" value="PM/HMP-P_kinase-1"/>
</dbReference>
<dbReference type="EMBL" id="VSSQ01000657">
    <property type="protein sequence ID" value="MPL99283.1"/>
    <property type="molecule type" value="Genomic_DNA"/>
</dbReference>
<dbReference type="GO" id="GO:0009228">
    <property type="term" value="P:thiamine biosynthetic process"/>
    <property type="evidence" value="ECO:0007669"/>
    <property type="project" value="TreeGrafter"/>
</dbReference>
<name>A0A644WA27_9ZZZZ</name>
<feature type="domain" description="Pyridoxamine kinase/Phosphomethylpyrimidine kinase" evidence="6">
    <location>
        <begin position="29"/>
        <end position="256"/>
    </location>
</feature>
<proteinExistence type="predicted"/>
<keyword evidence="3" id="KW-0547">Nucleotide-binding</keyword>
<organism evidence="7">
    <name type="scientific">bioreactor metagenome</name>
    <dbReference type="NCBI Taxonomy" id="1076179"/>
    <lineage>
        <taxon>unclassified sequences</taxon>
        <taxon>metagenomes</taxon>
        <taxon>ecological metagenomes</taxon>
    </lineage>
</organism>
<evidence type="ECO:0000256" key="1">
    <source>
        <dbReference type="ARBA" id="ARBA00012104"/>
    </source>
</evidence>
<dbReference type="Gene3D" id="3.40.1190.20">
    <property type="match status" value="1"/>
</dbReference>
<dbReference type="PANTHER" id="PTHR20858:SF17">
    <property type="entry name" value="HYDROXYMETHYLPYRIMIDINE_PHOSPHOMETHYLPYRIMIDINE KINASE THI20-RELATED"/>
    <property type="match status" value="1"/>
</dbReference>
<keyword evidence="2 7" id="KW-0808">Transferase</keyword>
<dbReference type="GO" id="GO:0008972">
    <property type="term" value="F:phosphomethylpyrimidine kinase activity"/>
    <property type="evidence" value="ECO:0007669"/>
    <property type="project" value="TreeGrafter"/>
</dbReference>
<gene>
    <name evidence="7" type="primary">pdxK_5</name>
    <name evidence="7" type="ORF">SDC9_45500</name>
</gene>
<keyword evidence="5" id="KW-0067">ATP-binding</keyword>
<dbReference type="GO" id="GO:0008902">
    <property type="term" value="F:hydroxymethylpyrimidine kinase activity"/>
    <property type="evidence" value="ECO:0007669"/>
    <property type="project" value="TreeGrafter"/>
</dbReference>
<evidence type="ECO:0000256" key="5">
    <source>
        <dbReference type="ARBA" id="ARBA00022840"/>
    </source>
</evidence>
<evidence type="ECO:0000259" key="6">
    <source>
        <dbReference type="Pfam" id="PF08543"/>
    </source>
</evidence>
<sequence>MNGVKKVATINDLSGIGRCSLTVALPILSALGVQCCPFPTAILSSQTGFDKFSFLDITNEMNNYKKVWKELNIKFDCIYSGFLGSEKQIDIVLDFVLDNKNSLIVIDPVMGDNGMIYDTFTENMCNKMKKLISIANIVTPNLTEACILTGEDYKKNKMSDEIIKEIAVKISEMGPKKVIITGIIRENKIYNFVYDKEEDKVFMVKEYFNNESYSGTGDIFTSIIIGLLLNGHDLNFAIKEASNFIYEAIQYTSKFKTNPKEGIMFEAFLKELILINERKY</sequence>
<dbReference type="InterPro" id="IPR029056">
    <property type="entry name" value="Ribokinase-like"/>
</dbReference>
<dbReference type="GO" id="GO:0008478">
    <property type="term" value="F:pyridoxal kinase activity"/>
    <property type="evidence" value="ECO:0007669"/>
    <property type="project" value="UniProtKB-EC"/>
</dbReference>
<evidence type="ECO:0000256" key="3">
    <source>
        <dbReference type="ARBA" id="ARBA00022741"/>
    </source>
</evidence>
<dbReference type="GO" id="GO:0009443">
    <property type="term" value="P:pyridoxal 5'-phosphate salvage"/>
    <property type="evidence" value="ECO:0007669"/>
    <property type="project" value="InterPro"/>
</dbReference>
<dbReference type="GO" id="GO:0005829">
    <property type="term" value="C:cytosol"/>
    <property type="evidence" value="ECO:0007669"/>
    <property type="project" value="TreeGrafter"/>
</dbReference>
<evidence type="ECO:0000256" key="4">
    <source>
        <dbReference type="ARBA" id="ARBA00022777"/>
    </source>
</evidence>
<evidence type="ECO:0000256" key="2">
    <source>
        <dbReference type="ARBA" id="ARBA00022679"/>
    </source>
</evidence>
<dbReference type="NCBIfam" id="NF005491">
    <property type="entry name" value="PRK07105.1"/>
    <property type="match status" value="1"/>
</dbReference>
<accession>A0A644WA27</accession>
<protein>
    <recommendedName>
        <fullName evidence="1">pyridoxal kinase</fullName>
        <ecNumber evidence="1">2.7.1.35</ecNumber>
    </recommendedName>
</protein>
<dbReference type="EC" id="2.7.1.35" evidence="1"/>
<dbReference type="Pfam" id="PF08543">
    <property type="entry name" value="Phos_pyr_kin"/>
    <property type="match status" value="1"/>
</dbReference>
<keyword evidence="4 7" id="KW-0418">Kinase</keyword>
<dbReference type="PANTHER" id="PTHR20858">
    <property type="entry name" value="PHOSPHOMETHYLPYRIMIDINE KINASE"/>
    <property type="match status" value="1"/>
</dbReference>
<dbReference type="AlphaFoldDB" id="A0A644WA27"/>
<reference evidence="7" key="1">
    <citation type="submission" date="2019-08" db="EMBL/GenBank/DDBJ databases">
        <authorList>
            <person name="Kucharzyk K."/>
            <person name="Murdoch R.W."/>
            <person name="Higgins S."/>
            <person name="Loffler F."/>
        </authorList>
    </citation>
    <scope>NUCLEOTIDE SEQUENCE</scope>
</reference>